<accession>A0A7D9DXJ6</accession>
<evidence type="ECO:0000313" key="3">
    <source>
        <dbReference type="Proteomes" id="UP001152795"/>
    </source>
</evidence>
<gene>
    <name evidence="2" type="ORF">PACLA_8A068006</name>
</gene>
<comment type="caution">
    <text evidence="2">The sequence shown here is derived from an EMBL/GenBank/DDBJ whole genome shotgun (WGS) entry which is preliminary data.</text>
</comment>
<feature type="region of interest" description="Disordered" evidence="1">
    <location>
        <begin position="69"/>
        <end position="113"/>
    </location>
</feature>
<protein>
    <submittedName>
        <fullName evidence="2">Uncharacterized protein</fullName>
    </submittedName>
</protein>
<keyword evidence="3" id="KW-1185">Reference proteome</keyword>
<evidence type="ECO:0000313" key="2">
    <source>
        <dbReference type="EMBL" id="CAB3995169.1"/>
    </source>
</evidence>
<feature type="region of interest" description="Disordered" evidence="1">
    <location>
        <begin position="225"/>
        <end position="254"/>
    </location>
</feature>
<name>A0A7D9DXJ6_PARCT</name>
<sequence>MDPAFYKFLDLSGIVITETTNLTPLLADYWNFTAYAAEFPDNIFELNFIKWNLHGKINTANEASTKQINTTPQYQTPPQPQVNTVTSQSQTPPQQINSYPYQPSPQQISVPSPTSVFSPSKVLTADFPQLPVKLAKLKKHVNIVEGQFNAFTLETPVEQNETIVIEEEKSSKPEPDVFPALTTYLDNMIANNAVDVNIPQIPAQNIPEVFTAPVKVNRGKDIAAARKSFEDEKKEKRAPARKRKRECGRPTNDQQLIRMDEEFNDMLALQLTRRQLTLPDTRGKCKKSRKILTKIPEDIIVNTGREYQTYELFADVRTEALKIIQEKRELLEKINAAEYVLHTLSKKQNNSDSSS</sequence>
<proteinExistence type="predicted"/>
<dbReference type="EMBL" id="CACRXK020002614">
    <property type="protein sequence ID" value="CAB3995169.1"/>
    <property type="molecule type" value="Genomic_DNA"/>
</dbReference>
<dbReference type="Proteomes" id="UP001152795">
    <property type="component" value="Unassembled WGS sequence"/>
</dbReference>
<feature type="compositionally biased region" description="Basic and acidic residues" evidence="1">
    <location>
        <begin position="225"/>
        <end position="238"/>
    </location>
</feature>
<evidence type="ECO:0000256" key="1">
    <source>
        <dbReference type="SAM" id="MobiDB-lite"/>
    </source>
</evidence>
<reference evidence="2" key="1">
    <citation type="submission" date="2020-04" db="EMBL/GenBank/DDBJ databases">
        <authorList>
            <person name="Alioto T."/>
            <person name="Alioto T."/>
            <person name="Gomez Garrido J."/>
        </authorList>
    </citation>
    <scope>NUCLEOTIDE SEQUENCE</scope>
    <source>
        <strain evidence="2">A484AB</strain>
    </source>
</reference>
<feature type="compositionally biased region" description="Low complexity" evidence="1">
    <location>
        <begin position="81"/>
        <end position="113"/>
    </location>
</feature>
<organism evidence="2 3">
    <name type="scientific">Paramuricea clavata</name>
    <name type="common">Red gorgonian</name>
    <name type="synonym">Violescent sea-whip</name>
    <dbReference type="NCBI Taxonomy" id="317549"/>
    <lineage>
        <taxon>Eukaryota</taxon>
        <taxon>Metazoa</taxon>
        <taxon>Cnidaria</taxon>
        <taxon>Anthozoa</taxon>
        <taxon>Octocorallia</taxon>
        <taxon>Malacalcyonacea</taxon>
        <taxon>Plexauridae</taxon>
        <taxon>Paramuricea</taxon>
    </lineage>
</organism>
<dbReference type="AlphaFoldDB" id="A0A7D9DXJ6"/>